<evidence type="ECO:0000313" key="15">
    <source>
        <dbReference type="Proteomes" id="UP000326865"/>
    </source>
</evidence>
<feature type="transmembrane region" description="Helical" evidence="8">
    <location>
        <begin position="381"/>
        <end position="400"/>
    </location>
</feature>
<feature type="transmembrane region" description="Helical" evidence="8">
    <location>
        <begin position="334"/>
        <end position="361"/>
    </location>
</feature>
<evidence type="ECO:0000256" key="3">
    <source>
        <dbReference type="ARBA" id="ARBA00022475"/>
    </source>
</evidence>
<feature type="domain" description="ABC transmembrane type-1" evidence="9">
    <location>
        <begin position="340"/>
        <end position="532"/>
    </location>
</feature>
<sequence length="539" mass="57148">MSAPDWPAPITDRLDGSGDLGGRTVTAIAVLLAFLLVVPLAWLFIQTATLGDQIPALLTSATTLAVLGRSVALVAAVTGASILVGVPLAVLTVQSNLPFKRFWTVAAALPLAVPSYLGAFAFISAFGPRGAFVDLLAPLGIEKIPSVFGFWGAVFVLTIYTYPYVFLTTRASLLSLDASLVEAARTLNAGRFEAFRRVTLPQIAPGIAAGALLVALYALADFGTPAFMRVQVFTQFIYSRFDAFQQGYAALLSLQLLAVTAVVLFLESRIGADDDGAYESRGNRGKFGFDLGVFRYPAMLLPAGIGLLAVGLPIGIFTAWLFRPGTGLASDGMAFEWAFAANSVQVAVLAAVASLVVALPIGLRGANADSRLSRLAERAPYVGYATPGIVLALALLWFTLDVAPVVYRNYGIPLLVFAYVVRFSSQAVGSIRTSVLQVDSRLHEAARTLGRSRLQTFRAVTLPLIVPGVATGAALVFLTTMKELPATLMLRPLGFETLVTHIWSVRETGAYGQAAIPALVLVVISALSMGVILHQEQRT</sequence>
<dbReference type="Proteomes" id="UP000326207">
    <property type="component" value="Unassembled WGS sequence"/>
</dbReference>
<dbReference type="PROSITE" id="PS50928">
    <property type="entry name" value="ABC_TM1"/>
    <property type="match status" value="2"/>
</dbReference>
<keyword evidence="2 8" id="KW-0813">Transport</keyword>
<evidence type="ECO:0000256" key="7">
    <source>
        <dbReference type="ARBA" id="ARBA00023136"/>
    </source>
</evidence>
<dbReference type="Proteomes" id="UP000326865">
    <property type="component" value="Unassembled WGS sequence"/>
</dbReference>
<dbReference type="PANTHER" id="PTHR43357:SF3">
    <property type="entry name" value="FE(3+)-TRANSPORT SYSTEM PERMEASE PROTEIN FBPB 2"/>
    <property type="match status" value="1"/>
</dbReference>
<dbReference type="RefSeq" id="WP_152121078.1">
    <property type="nucleotide sequence ID" value="NZ_QJOW01000008.1"/>
</dbReference>
<comment type="similarity">
    <text evidence="8">Belongs to the binding-protein-dependent transport system permease family.</text>
</comment>
<feature type="transmembrane region" description="Helical" evidence="8">
    <location>
        <begin position="299"/>
        <end position="322"/>
    </location>
</feature>
<dbReference type="EMBL" id="QKKZ01000006">
    <property type="protein sequence ID" value="KAB7512852.1"/>
    <property type="molecule type" value="Genomic_DNA"/>
</dbReference>
<evidence type="ECO:0000313" key="13">
    <source>
        <dbReference type="Proteomes" id="UP000326207"/>
    </source>
</evidence>
<dbReference type="GO" id="GO:0055085">
    <property type="term" value="P:transmembrane transport"/>
    <property type="evidence" value="ECO:0007669"/>
    <property type="project" value="InterPro"/>
</dbReference>
<dbReference type="Pfam" id="PF00528">
    <property type="entry name" value="BPD_transp_1"/>
    <property type="match status" value="2"/>
</dbReference>
<feature type="transmembrane region" description="Helical" evidence="8">
    <location>
        <begin position="203"/>
        <end position="227"/>
    </location>
</feature>
<evidence type="ECO:0000313" key="14">
    <source>
        <dbReference type="Proteomes" id="UP000326302"/>
    </source>
</evidence>
<feature type="domain" description="ABC transmembrane type-1" evidence="9">
    <location>
        <begin position="67"/>
        <end position="267"/>
    </location>
</feature>
<keyword evidence="3" id="KW-1003">Cell membrane</keyword>
<accession>A0A5N5U3C9</accession>
<evidence type="ECO:0000313" key="12">
    <source>
        <dbReference type="EMBL" id="KAB7513701.1"/>
    </source>
</evidence>
<comment type="caution">
    <text evidence="11">The sequence shown here is derived from an EMBL/GenBank/DDBJ whole genome shotgun (WGS) entry which is preliminary data.</text>
</comment>
<dbReference type="EMBL" id="QMDY01000011">
    <property type="protein sequence ID" value="KAB7513701.1"/>
    <property type="molecule type" value="Genomic_DNA"/>
</dbReference>
<name>A0A5N5U3C9_9EURY</name>
<evidence type="ECO:0000256" key="5">
    <source>
        <dbReference type="ARBA" id="ARBA00022692"/>
    </source>
</evidence>
<feature type="transmembrane region" description="Helical" evidence="8">
    <location>
        <begin position="66"/>
        <end position="90"/>
    </location>
</feature>
<keyword evidence="6 8" id="KW-1133">Transmembrane helix</keyword>
<reference evidence="13 14" key="1">
    <citation type="submission" date="2019-10" db="EMBL/GenBank/DDBJ databases">
        <title>Unraveling microbial dark matter from salterns through culturing: the case of the genus Halosegnis.</title>
        <authorList>
            <person name="Duran-Viseras A."/>
            <person name="Andrei A.-S."/>
            <person name="Vera-Gargallo B."/>
            <person name="Ghai R."/>
            <person name="Sanchez-Porro C."/>
            <person name="Ventosa A."/>
        </authorList>
    </citation>
    <scope>NUCLEOTIDE SEQUENCE [LARGE SCALE GENOMIC DNA]</scope>
    <source>
        <strain evidence="11 14">F17-44</strain>
        <strain evidence="10 15">F18-79</strain>
        <strain evidence="12 13">F19-13</strain>
    </source>
</reference>
<comment type="subcellular location">
    <subcellularLocation>
        <location evidence="1">Cell inner membrane</location>
        <topology evidence="1">Multi-pass membrane protein</topology>
    </subcellularLocation>
    <subcellularLocation>
        <location evidence="8">Cell membrane</location>
        <topology evidence="8">Multi-pass membrane protein</topology>
    </subcellularLocation>
</comment>
<keyword evidence="4" id="KW-0997">Cell inner membrane</keyword>
<accession>A0A5N5U4S3</accession>
<keyword evidence="15" id="KW-1185">Reference proteome</keyword>
<feature type="transmembrane region" description="Helical" evidence="8">
    <location>
        <begin position="248"/>
        <end position="266"/>
    </location>
</feature>
<dbReference type="SUPFAM" id="SSF161098">
    <property type="entry name" value="MetI-like"/>
    <property type="match status" value="2"/>
</dbReference>
<feature type="transmembrane region" description="Helical" evidence="8">
    <location>
        <begin position="459"/>
        <end position="481"/>
    </location>
</feature>
<accession>A0A5N5U747</accession>
<dbReference type="InterPro" id="IPR000515">
    <property type="entry name" value="MetI-like"/>
</dbReference>
<dbReference type="GO" id="GO:0005886">
    <property type="term" value="C:plasma membrane"/>
    <property type="evidence" value="ECO:0007669"/>
    <property type="project" value="UniProtKB-SubCell"/>
</dbReference>
<dbReference type="PANTHER" id="PTHR43357">
    <property type="entry name" value="INNER MEMBRANE ABC TRANSPORTER PERMEASE PROTEIN YDCV"/>
    <property type="match status" value="1"/>
</dbReference>
<proteinExistence type="inferred from homology"/>
<dbReference type="InterPro" id="IPR035906">
    <property type="entry name" value="MetI-like_sf"/>
</dbReference>
<evidence type="ECO:0000313" key="11">
    <source>
        <dbReference type="EMBL" id="KAB7512968.1"/>
    </source>
</evidence>
<dbReference type="CDD" id="cd06261">
    <property type="entry name" value="TM_PBP2"/>
    <property type="match status" value="2"/>
</dbReference>
<evidence type="ECO:0000256" key="1">
    <source>
        <dbReference type="ARBA" id="ARBA00004429"/>
    </source>
</evidence>
<feature type="transmembrane region" description="Helical" evidence="8">
    <location>
        <begin position="147"/>
        <end position="167"/>
    </location>
</feature>
<dbReference type="AlphaFoldDB" id="A0A5N5U3C9"/>
<organism evidence="11 14">
    <name type="scientific">Halosegnis rubeus</name>
    <dbReference type="NCBI Taxonomy" id="2212850"/>
    <lineage>
        <taxon>Archaea</taxon>
        <taxon>Methanobacteriati</taxon>
        <taxon>Methanobacteriota</taxon>
        <taxon>Stenosarchaea group</taxon>
        <taxon>Halobacteria</taxon>
        <taxon>Halobacteriales</taxon>
        <taxon>Natronomonadaceae</taxon>
        <taxon>Halosegnis</taxon>
    </lineage>
</organism>
<feature type="transmembrane region" description="Helical" evidence="8">
    <location>
        <begin position="514"/>
        <end position="533"/>
    </location>
</feature>
<evidence type="ECO:0000256" key="2">
    <source>
        <dbReference type="ARBA" id="ARBA00022448"/>
    </source>
</evidence>
<dbReference type="Gene3D" id="1.10.3720.10">
    <property type="entry name" value="MetI-like"/>
    <property type="match status" value="2"/>
</dbReference>
<evidence type="ECO:0000256" key="8">
    <source>
        <dbReference type="RuleBase" id="RU363032"/>
    </source>
</evidence>
<evidence type="ECO:0000313" key="10">
    <source>
        <dbReference type="EMBL" id="KAB7512852.1"/>
    </source>
</evidence>
<dbReference type="EMBL" id="QJOW01000008">
    <property type="protein sequence ID" value="KAB7512968.1"/>
    <property type="molecule type" value="Genomic_DNA"/>
</dbReference>
<protein>
    <submittedName>
        <fullName evidence="11">ABC transporter permease subunit</fullName>
    </submittedName>
</protein>
<dbReference type="OrthoDB" id="28023at2157"/>
<feature type="transmembrane region" description="Helical" evidence="8">
    <location>
        <begin position="102"/>
        <end position="126"/>
    </location>
</feature>
<evidence type="ECO:0000259" key="9">
    <source>
        <dbReference type="PROSITE" id="PS50928"/>
    </source>
</evidence>
<evidence type="ECO:0000256" key="6">
    <source>
        <dbReference type="ARBA" id="ARBA00022989"/>
    </source>
</evidence>
<evidence type="ECO:0000256" key="4">
    <source>
        <dbReference type="ARBA" id="ARBA00022519"/>
    </source>
</evidence>
<gene>
    <name evidence="10" type="ORF">DM867_11690</name>
    <name evidence="11" type="ORF">DMP03_13545</name>
    <name evidence="12" type="ORF">DP108_12695</name>
</gene>
<keyword evidence="5 8" id="KW-0812">Transmembrane</keyword>
<keyword evidence="7 8" id="KW-0472">Membrane</keyword>
<dbReference type="Proteomes" id="UP000326302">
    <property type="component" value="Unassembled WGS sequence"/>
</dbReference>
<feature type="transmembrane region" description="Helical" evidence="8">
    <location>
        <begin position="20"/>
        <end position="45"/>
    </location>
</feature>